<evidence type="ECO:0000259" key="1">
    <source>
        <dbReference type="PROSITE" id="PS51766"/>
    </source>
</evidence>
<sequence>MAVQLMNRKTSIIILLTMVTLAITPPSASASNWTQFHCDIEHVGYSTSSASNTGDIAWISDNIGAHHASSVTIADGRIFVYCDDYLASLDEYTGEVLWNVPVNKTPDVCGSWVTPTYNNGYVFLSANETCCFNATNGSLVWMFEPPTGMGAVDGGCTISSGMVFTSDWDGCHYYCLDEETGEELWNFTVDGKAQSTPAVSIANARVFFCSYVGICMDDGVAYCVNMTTGDEIWNFTTDNSFCGSVTIGDGVVYLPEYNFDGDGALYALYSENGTVKWTKPVERTDSTPAIAYGNVYVCGGCIGSSDLMAYCFNATNGDLLWNTSASDELGNWKCSVAVADEKVFVGKPYYKMGVMDYVGTYALDASTGEIVWSYPEGGSSPAVADGMVFTVGGGRVYCFNELFRGDVNHDGSIAAEDAVMALEMAVGSVLPNDEADMNRDGKVTSLDALMILQIAAGNSGI</sequence>
<dbReference type="Gene3D" id="2.40.128.630">
    <property type="match status" value="1"/>
</dbReference>
<dbReference type="EMBL" id="RPGO01000035">
    <property type="protein sequence ID" value="RZB28812.1"/>
    <property type="molecule type" value="Genomic_DNA"/>
</dbReference>
<dbReference type="Gene3D" id="2.40.10.480">
    <property type="match status" value="1"/>
</dbReference>
<dbReference type="InterPro" id="IPR002372">
    <property type="entry name" value="PQQ_rpt_dom"/>
</dbReference>
<reference evidence="3" key="1">
    <citation type="submission" date="2019-01" db="EMBL/GenBank/DDBJ databases">
        <title>Anaerobic oxidation of ethane by archaea from a marine hydrocarbon seep.</title>
        <authorList>
            <person name="Musat F."/>
        </authorList>
    </citation>
    <scope>NUCLEOTIDE SEQUENCE [LARGE SCALE GENOMIC DNA]</scope>
</reference>
<dbReference type="GO" id="GO:0000272">
    <property type="term" value="P:polysaccharide catabolic process"/>
    <property type="evidence" value="ECO:0007669"/>
    <property type="project" value="InterPro"/>
</dbReference>
<name>A0A8B3S1F7_9EURY</name>
<dbReference type="CDD" id="cd14256">
    <property type="entry name" value="Dockerin_I"/>
    <property type="match status" value="1"/>
</dbReference>
<dbReference type="InterPro" id="IPR016134">
    <property type="entry name" value="Dockerin_dom"/>
</dbReference>
<organism evidence="2 3">
    <name type="scientific">Candidatus Argoarchaeum ethanivorans</name>
    <dbReference type="NCBI Taxonomy" id="2608793"/>
    <lineage>
        <taxon>Archaea</taxon>
        <taxon>Methanobacteriati</taxon>
        <taxon>Methanobacteriota</taxon>
        <taxon>Stenosarchaea group</taxon>
        <taxon>Methanomicrobia</taxon>
        <taxon>Methanosarcinales</taxon>
        <taxon>Methanosarcinales incertae sedis</taxon>
        <taxon>GOM Arc I cluster</taxon>
        <taxon>Candidatus Argoarchaeum</taxon>
    </lineage>
</organism>
<dbReference type="InterPro" id="IPR036439">
    <property type="entry name" value="Dockerin_dom_sf"/>
</dbReference>
<dbReference type="PANTHER" id="PTHR34512">
    <property type="entry name" value="CELL SURFACE PROTEIN"/>
    <property type="match status" value="1"/>
</dbReference>
<dbReference type="Gene3D" id="2.130.10.10">
    <property type="entry name" value="YVTN repeat-like/Quinoprotein amine dehydrogenase"/>
    <property type="match status" value="2"/>
</dbReference>
<dbReference type="AlphaFoldDB" id="A0A8B3S1F7"/>
<dbReference type="Proteomes" id="UP000291831">
    <property type="component" value="Unassembled WGS sequence"/>
</dbReference>
<dbReference type="InterPro" id="IPR011047">
    <property type="entry name" value="Quinoprotein_ADH-like_sf"/>
</dbReference>
<feature type="domain" description="Dockerin" evidence="1">
    <location>
        <begin position="400"/>
        <end position="461"/>
    </location>
</feature>
<dbReference type="Gene3D" id="1.10.1330.10">
    <property type="entry name" value="Dockerin domain"/>
    <property type="match status" value="1"/>
</dbReference>
<dbReference type="Pfam" id="PF13360">
    <property type="entry name" value="PQQ_2"/>
    <property type="match status" value="2"/>
</dbReference>
<gene>
    <name evidence="2" type="ORF">AEth_01814</name>
</gene>
<dbReference type="GO" id="GO:0004553">
    <property type="term" value="F:hydrolase activity, hydrolyzing O-glycosyl compounds"/>
    <property type="evidence" value="ECO:0007669"/>
    <property type="project" value="InterPro"/>
</dbReference>
<dbReference type="InterPro" id="IPR018391">
    <property type="entry name" value="PQQ_b-propeller_rpt"/>
</dbReference>
<proteinExistence type="predicted"/>
<dbReference type="PROSITE" id="PS51766">
    <property type="entry name" value="DOCKERIN"/>
    <property type="match status" value="1"/>
</dbReference>
<protein>
    <recommendedName>
        <fullName evidence="1">Dockerin domain-containing protein</fullName>
    </recommendedName>
</protein>
<dbReference type="Pfam" id="PF00404">
    <property type="entry name" value="Dockerin_1"/>
    <property type="match status" value="1"/>
</dbReference>
<dbReference type="SMART" id="SM00564">
    <property type="entry name" value="PQQ"/>
    <property type="match status" value="6"/>
</dbReference>
<dbReference type="InterPro" id="IPR002105">
    <property type="entry name" value="Dockerin_1_rpt"/>
</dbReference>
<dbReference type="SUPFAM" id="SSF50998">
    <property type="entry name" value="Quinoprotein alcohol dehydrogenase-like"/>
    <property type="match status" value="2"/>
</dbReference>
<dbReference type="PANTHER" id="PTHR34512:SF30">
    <property type="entry name" value="OUTER MEMBRANE PROTEIN ASSEMBLY FACTOR BAMB"/>
    <property type="match status" value="1"/>
</dbReference>
<dbReference type="InterPro" id="IPR015943">
    <property type="entry name" value="WD40/YVTN_repeat-like_dom_sf"/>
</dbReference>
<evidence type="ECO:0000313" key="2">
    <source>
        <dbReference type="EMBL" id="RZB28812.1"/>
    </source>
</evidence>
<dbReference type="SUPFAM" id="SSF63446">
    <property type="entry name" value="Type I dockerin domain"/>
    <property type="match status" value="1"/>
</dbReference>
<accession>A0A8B3S1F7</accession>
<comment type="caution">
    <text evidence="2">The sequence shown here is derived from an EMBL/GenBank/DDBJ whole genome shotgun (WGS) entry which is preliminary data.</text>
</comment>
<evidence type="ECO:0000313" key="3">
    <source>
        <dbReference type="Proteomes" id="UP000291831"/>
    </source>
</evidence>